<protein>
    <recommendedName>
        <fullName evidence="1">Gliding motility protein SprA N-terminal domain-containing protein</fullName>
    </recommendedName>
</protein>
<feature type="domain" description="Gliding motility protein SprA N-terminal" evidence="1">
    <location>
        <begin position="3"/>
        <end position="97"/>
    </location>
</feature>
<reference evidence="2" key="1">
    <citation type="submission" date="2018-06" db="EMBL/GenBank/DDBJ databases">
        <authorList>
            <person name="Zhirakovskaya E."/>
        </authorList>
    </citation>
    <scope>NUCLEOTIDE SEQUENCE</scope>
</reference>
<organism evidence="2">
    <name type="scientific">hydrothermal vent metagenome</name>
    <dbReference type="NCBI Taxonomy" id="652676"/>
    <lineage>
        <taxon>unclassified sequences</taxon>
        <taxon>metagenomes</taxon>
        <taxon>ecological metagenomes</taxon>
    </lineage>
</organism>
<feature type="non-terminal residue" evidence="2">
    <location>
        <position position="586"/>
    </location>
</feature>
<accession>A0A3B0VAV2</accession>
<gene>
    <name evidence="2" type="ORF">MNBD_BACTEROID07-1896</name>
</gene>
<proteinExistence type="predicted"/>
<sequence length="586" mass="65121">TGAQSLFGIKTKLQFGKTSVTAVFSQQQSETKNITIQNGAQQNSFKLTPLDYEDNRHFFLSQYFRDHYEKALSTLPIITSDINITKIEVWVTNVGPATEENRNIIAFTDLAEGKQKEIYNKYVHPIPNRAIPTNNSNSLIQRMDTAQLRNINTVSTYLTGDPLGIGKNNYFVAGQDFVKLENARRLKPSEYTVNKKLGFISLNTALNRDQALAVAVQYTVIGHDSVFQIGEFSDQGITSPKNLIVKLLKSNTLNTHMPMWNLMMKNVYSIGAYQVQPKGFILNILYSGNNQDVPTGYFTEGPANVKGVPLIHVLGLDNLDQQLNPIPGGDGFFDFINGAATQGGTFQASNGRLYFTVLEPFGEYIRDSVFPDNPNLANKYAFDSLYTLTKTGAEQFPDKNKYIIEGYYKSQSGADISLNAMNVPPGSVKVTAGGVPLTENVDYTVDYTLGRVTILNQGILNSGTPIHVSLENNSMFNLQQKRMIGIHIDHEFSKYLHFGGTILNLHERPLTQKVNYGEDPISNTIWGLDMAYSKNSRWLSKIFASLPGTNPNVASKINFNAEMAQFLPGHSKTVGKSGTSYIDDFE</sequence>
<name>A0A3B0VAV2_9ZZZZ</name>
<dbReference type="AlphaFoldDB" id="A0A3B0VAV2"/>
<evidence type="ECO:0000313" key="2">
    <source>
        <dbReference type="EMBL" id="VAW29014.1"/>
    </source>
</evidence>
<dbReference type="Pfam" id="PF14349">
    <property type="entry name" value="SprA_N"/>
    <property type="match status" value="1"/>
</dbReference>
<dbReference type="InterPro" id="IPR025684">
    <property type="entry name" value="SprA_N_dom"/>
</dbReference>
<feature type="non-terminal residue" evidence="2">
    <location>
        <position position="1"/>
    </location>
</feature>
<dbReference type="InterPro" id="IPR026377">
    <property type="entry name" value="Cell_surface_SprA"/>
</dbReference>
<dbReference type="NCBIfam" id="TIGR04189">
    <property type="entry name" value="surface_SprA"/>
    <property type="match status" value="1"/>
</dbReference>
<evidence type="ECO:0000259" key="1">
    <source>
        <dbReference type="Pfam" id="PF14349"/>
    </source>
</evidence>
<dbReference type="EMBL" id="UOET01000308">
    <property type="protein sequence ID" value="VAW29014.1"/>
    <property type="molecule type" value="Genomic_DNA"/>
</dbReference>